<dbReference type="PROSITE" id="PS01315">
    <property type="entry name" value="CDS"/>
    <property type="match status" value="1"/>
</dbReference>
<evidence type="ECO:0000256" key="3">
    <source>
        <dbReference type="ARBA" id="ARBA00005119"/>
    </source>
</evidence>
<keyword evidence="17" id="KW-1208">Phospholipid metabolism</keyword>
<keyword evidence="21" id="KW-1185">Reference proteome</keyword>
<gene>
    <name evidence="20" type="ORF">FYJ33_01665</name>
</gene>
<feature type="transmembrane region" description="Helical" evidence="19">
    <location>
        <begin position="74"/>
        <end position="92"/>
    </location>
</feature>
<evidence type="ECO:0000256" key="2">
    <source>
        <dbReference type="ARBA" id="ARBA00004651"/>
    </source>
</evidence>
<comment type="catalytic activity">
    <reaction evidence="1 18">
        <text>a 1,2-diacyl-sn-glycero-3-phosphate + CTP + H(+) = a CDP-1,2-diacyl-sn-glycerol + diphosphate</text>
        <dbReference type="Rhea" id="RHEA:16229"/>
        <dbReference type="ChEBI" id="CHEBI:15378"/>
        <dbReference type="ChEBI" id="CHEBI:33019"/>
        <dbReference type="ChEBI" id="CHEBI:37563"/>
        <dbReference type="ChEBI" id="CHEBI:58332"/>
        <dbReference type="ChEBI" id="CHEBI:58608"/>
        <dbReference type="EC" id="2.7.7.41"/>
    </reaction>
</comment>
<dbReference type="UniPathway" id="UPA00557">
    <property type="reaction ID" value="UER00614"/>
</dbReference>
<evidence type="ECO:0000256" key="4">
    <source>
        <dbReference type="ARBA" id="ARBA00005189"/>
    </source>
</evidence>
<keyword evidence="8" id="KW-1003">Cell membrane</keyword>
<feature type="transmembrane region" description="Helical" evidence="19">
    <location>
        <begin position="199"/>
        <end position="220"/>
    </location>
</feature>
<dbReference type="RefSeq" id="WP_154530026.1">
    <property type="nucleotide sequence ID" value="NZ_JAQXTV010000232.1"/>
</dbReference>
<comment type="pathway">
    <text evidence="4">Lipid metabolism.</text>
</comment>
<dbReference type="GO" id="GO:0005886">
    <property type="term" value="C:plasma membrane"/>
    <property type="evidence" value="ECO:0007669"/>
    <property type="project" value="UniProtKB-SubCell"/>
</dbReference>
<dbReference type="AlphaFoldDB" id="A0A7X2T0T1"/>
<evidence type="ECO:0000256" key="8">
    <source>
        <dbReference type="ARBA" id="ARBA00022475"/>
    </source>
</evidence>
<feature type="transmembrane region" description="Helical" evidence="19">
    <location>
        <begin position="127"/>
        <end position="148"/>
    </location>
</feature>
<evidence type="ECO:0000256" key="14">
    <source>
        <dbReference type="ARBA" id="ARBA00023098"/>
    </source>
</evidence>
<reference evidence="20 21" key="1">
    <citation type="submission" date="2019-08" db="EMBL/GenBank/DDBJ databases">
        <title>In-depth cultivation of the pig gut microbiome towards novel bacterial diversity and tailored functional studies.</title>
        <authorList>
            <person name="Wylensek D."/>
            <person name="Hitch T.C.A."/>
            <person name="Clavel T."/>
        </authorList>
    </citation>
    <scope>NUCLEOTIDE SEQUENCE [LARGE SCALE GENOMIC DNA]</scope>
    <source>
        <strain evidence="20 21">WCA-383-APC-5B</strain>
    </source>
</reference>
<dbReference type="PANTHER" id="PTHR46382">
    <property type="entry name" value="PHOSPHATIDATE CYTIDYLYLTRANSFERASE"/>
    <property type="match status" value="1"/>
</dbReference>
<evidence type="ECO:0000313" key="21">
    <source>
        <dbReference type="Proteomes" id="UP000460287"/>
    </source>
</evidence>
<accession>A0A7X2T0T1</accession>
<comment type="similarity">
    <text evidence="5 18">Belongs to the CDS family.</text>
</comment>
<evidence type="ECO:0000256" key="18">
    <source>
        <dbReference type="RuleBase" id="RU003938"/>
    </source>
</evidence>
<name>A0A7X2T0T1_9CLOT</name>
<evidence type="ECO:0000256" key="7">
    <source>
        <dbReference type="ARBA" id="ARBA00019373"/>
    </source>
</evidence>
<dbReference type="GO" id="GO:0016024">
    <property type="term" value="P:CDP-diacylglycerol biosynthetic process"/>
    <property type="evidence" value="ECO:0007669"/>
    <property type="project" value="UniProtKB-UniPathway"/>
</dbReference>
<keyword evidence="11 18" id="KW-0812">Transmembrane</keyword>
<evidence type="ECO:0000256" key="9">
    <source>
        <dbReference type="ARBA" id="ARBA00022516"/>
    </source>
</evidence>
<evidence type="ECO:0000256" key="13">
    <source>
        <dbReference type="ARBA" id="ARBA00022989"/>
    </source>
</evidence>
<evidence type="ECO:0000256" key="12">
    <source>
        <dbReference type="ARBA" id="ARBA00022695"/>
    </source>
</evidence>
<dbReference type="PANTHER" id="PTHR46382:SF1">
    <property type="entry name" value="PHOSPHATIDATE CYTIDYLYLTRANSFERASE"/>
    <property type="match status" value="1"/>
</dbReference>
<evidence type="ECO:0000256" key="10">
    <source>
        <dbReference type="ARBA" id="ARBA00022679"/>
    </source>
</evidence>
<comment type="caution">
    <text evidence="20">The sequence shown here is derived from an EMBL/GenBank/DDBJ whole genome shotgun (WGS) entry which is preliminary data.</text>
</comment>
<keyword evidence="12 18" id="KW-0548">Nucleotidyltransferase</keyword>
<feature type="transmembrane region" description="Helical" evidence="19">
    <location>
        <begin position="169"/>
        <end position="187"/>
    </location>
</feature>
<comment type="pathway">
    <text evidence="3 18">Phospholipid metabolism; CDP-diacylglycerol biosynthesis; CDP-diacylglycerol from sn-glycerol 3-phosphate: step 3/3.</text>
</comment>
<dbReference type="Proteomes" id="UP000460287">
    <property type="component" value="Unassembled WGS sequence"/>
</dbReference>
<dbReference type="InterPro" id="IPR000374">
    <property type="entry name" value="PC_trans"/>
</dbReference>
<feature type="transmembrane region" description="Helical" evidence="19">
    <location>
        <begin position="12"/>
        <end position="39"/>
    </location>
</feature>
<feature type="transmembrane region" description="Helical" evidence="19">
    <location>
        <begin position="248"/>
        <end position="265"/>
    </location>
</feature>
<keyword evidence="14" id="KW-0443">Lipid metabolism</keyword>
<keyword evidence="10 18" id="KW-0808">Transferase</keyword>
<evidence type="ECO:0000256" key="16">
    <source>
        <dbReference type="ARBA" id="ARBA00023209"/>
    </source>
</evidence>
<comment type="subcellular location">
    <subcellularLocation>
        <location evidence="2">Cell membrane</location>
        <topology evidence="2">Multi-pass membrane protein</topology>
    </subcellularLocation>
</comment>
<keyword evidence="16" id="KW-0594">Phospholipid biosynthesis</keyword>
<organism evidence="20 21">
    <name type="scientific">Inconstantimicrobium porci</name>
    <dbReference type="NCBI Taxonomy" id="2652291"/>
    <lineage>
        <taxon>Bacteria</taxon>
        <taxon>Bacillati</taxon>
        <taxon>Bacillota</taxon>
        <taxon>Clostridia</taxon>
        <taxon>Eubacteriales</taxon>
        <taxon>Clostridiaceae</taxon>
        <taxon>Inconstantimicrobium</taxon>
    </lineage>
</organism>
<evidence type="ECO:0000256" key="19">
    <source>
        <dbReference type="SAM" id="Phobius"/>
    </source>
</evidence>
<evidence type="ECO:0000256" key="15">
    <source>
        <dbReference type="ARBA" id="ARBA00023136"/>
    </source>
</evidence>
<keyword evidence="13 19" id="KW-1133">Transmembrane helix</keyword>
<feature type="transmembrane region" description="Helical" evidence="19">
    <location>
        <begin position="99"/>
        <end position="121"/>
    </location>
</feature>
<keyword evidence="15 19" id="KW-0472">Membrane</keyword>
<evidence type="ECO:0000313" key="20">
    <source>
        <dbReference type="EMBL" id="MSR90153.1"/>
    </source>
</evidence>
<feature type="transmembrane region" description="Helical" evidence="19">
    <location>
        <begin position="51"/>
        <end position="68"/>
    </location>
</feature>
<evidence type="ECO:0000256" key="17">
    <source>
        <dbReference type="ARBA" id="ARBA00023264"/>
    </source>
</evidence>
<evidence type="ECO:0000256" key="1">
    <source>
        <dbReference type="ARBA" id="ARBA00001698"/>
    </source>
</evidence>
<evidence type="ECO:0000256" key="11">
    <source>
        <dbReference type="ARBA" id="ARBA00022692"/>
    </source>
</evidence>
<dbReference type="EC" id="2.7.7.41" evidence="6 18"/>
<protein>
    <recommendedName>
        <fullName evidence="7 18">Phosphatidate cytidylyltransferase</fullName>
        <ecNumber evidence="6 18">2.7.7.41</ecNumber>
    </recommendedName>
</protein>
<dbReference type="Pfam" id="PF01148">
    <property type="entry name" value="CTP_transf_1"/>
    <property type="match status" value="1"/>
</dbReference>
<dbReference type="GO" id="GO:0004605">
    <property type="term" value="F:phosphatidate cytidylyltransferase activity"/>
    <property type="evidence" value="ECO:0007669"/>
    <property type="project" value="UniProtKB-EC"/>
</dbReference>
<sequence length="266" mass="29729">MKINKRYIGAAMLAPFIIFVFLGGLYLKGFTIVLSVAGLYEFYKVAKISKVKTLDIFGYALLLLFYLSNNNFEILAYILILATFFMMCIPVLKHDITYIDVSVTILGFIYVGVFFSFIYLVNNMKDGNFLVWLIFISSWLCDTTAYYTGRLFGKHKLNPEVSAKKTIEGSVGGLIGASIACGIYGLVLINKFNVTDVALIHYFIIGAVCGVFSQFGDLVASSIKRHSDVKDYSNLIPGHGGILDRFDSILYSAVVIFIYLKFIVML</sequence>
<dbReference type="EMBL" id="VULX01000001">
    <property type="protein sequence ID" value="MSR90153.1"/>
    <property type="molecule type" value="Genomic_DNA"/>
</dbReference>
<evidence type="ECO:0000256" key="5">
    <source>
        <dbReference type="ARBA" id="ARBA00010185"/>
    </source>
</evidence>
<keyword evidence="9" id="KW-0444">Lipid biosynthesis</keyword>
<proteinExistence type="inferred from homology"/>
<evidence type="ECO:0000256" key="6">
    <source>
        <dbReference type="ARBA" id="ARBA00012487"/>
    </source>
</evidence>